<evidence type="ECO:0000313" key="1">
    <source>
        <dbReference type="EMBL" id="KZP03548.1"/>
    </source>
</evidence>
<name>A0A167U371_9AGAM</name>
<dbReference type="OrthoDB" id="2774821at2759"/>
<dbReference type="AlphaFoldDB" id="A0A167U371"/>
<protein>
    <submittedName>
        <fullName evidence="1">Uncharacterized protein</fullName>
    </submittedName>
</protein>
<feature type="non-terminal residue" evidence="1">
    <location>
        <position position="1"/>
    </location>
</feature>
<proteinExistence type="predicted"/>
<gene>
    <name evidence="1" type="ORF">FIBSPDRAFT_669038</name>
</gene>
<sequence>SLLSIFPSIEAATITSIIQHDFRATELFELDSRYRDKSDRQVLAFNGTALEVSNRDSVAKEYKTHNSVSVPLMTYFSVLIAAVPAADAAAVGRYFLWYTAHLLKNSVDYEWPAVLSYHTEFFNRRRREMSSSDYTGWNHLDHDLLGEHLLGHRK</sequence>
<dbReference type="STRING" id="436010.A0A167U371"/>
<reference evidence="1" key="1">
    <citation type="journal article" date="2016" name="Mol. Biol. Evol.">
        <title>Comparative Genomics of Early-Diverging Mushroom-Forming Fungi Provides Insights into the Origins of Lignocellulose Decay Capabilities.</title>
        <authorList>
            <person name="Nagy L.G."/>
            <person name="Riley R."/>
            <person name="Tritt A."/>
            <person name="Adam C."/>
            <person name="Daum C."/>
            <person name="Floudas D."/>
            <person name="Sun H."/>
            <person name="Yadav J.S."/>
            <person name="Pangilinan J."/>
            <person name="Larsson K.H."/>
            <person name="Matsuura K."/>
            <person name="Barry K."/>
            <person name="Labutti K."/>
            <person name="Kuo R."/>
            <person name="Ohm R.A."/>
            <person name="Bhattacharya S.S."/>
            <person name="Shirouzu T."/>
            <person name="Yoshinaga Y."/>
            <person name="Martin F.M."/>
            <person name="Grigoriev I.V."/>
            <person name="Hibbett D.S."/>
        </authorList>
    </citation>
    <scope>NUCLEOTIDE SEQUENCE [LARGE SCALE GENOMIC DNA]</scope>
    <source>
        <strain evidence="1">CBS 109695</strain>
    </source>
</reference>
<dbReference type="EMBL" id="KV418044">
    <property type="protein sequence ID" value="KZP03548.1"/>
    <property type="molecule type" value="Genomic_DNA"/>
</dbReference>
<accession>A0A167U371</accession>
<organism evidence="1">
    <name type="scientific">Athelia psychrophila</name>
    <dbReference type="NCBI Taxonomy" id="1759441"/>
    <lineage>
        <taxon>Eukaryota</taxon>
        <taxon>Fungi</taxon>
        <taxon>Dikarya</taxon>
        <taxon>Basidiomycota</taxon>
        <taxon>Agaricomycotina</taxon>
        <taxon>Agaricomycetes</taxon>
        <taxon>Agaricomycetidae</taxon>
        <taxon>Atheliales</taxon>
        <taxon>Atheliaceae</taxon>
        <taxon>Athelia</taxon>
    </lineage>
</organism>
<feature type="non-terminal residue" evidence="1">
    <location>
        <position position="154"/>
    </location>
</feature>